<evidence type="ECO:0000256" key="2">
    <source>
        <dbReference type="ARBA" id="ARBA00007524"/>
    </source>
</evidence>
<sequence>MNKATRFLLHVGLPVAGGSLVGYLANRNAKKQYTKLKTPTFAPPKETFPIVWPLLYSTMGYAHYRVVKTDTNSEGIAWYYVQLTLNYVWSFLFFKWQLRGLALIEMSFLLVAILMTMQTFYRVDTMAGALLIPYFLWTSFAFALNFETWRLNR</sequence>
<evidence type="ECO:0000256" key="5">
    <source>
        <dbReference type="ARBA" id="ARBA00023136"/>
    </source>
</evidence>
<feature type="transmembrane region" description="Helical" evidence="6">
    <location>
        <begin position="76"/>
        <end position="94"/>
    </location>
</feature>
<organism evidence="7 8">
    <name type="scientific">Lysinibacillus alkalisoli</name>
    <dbReference type="NCBI Taxonomy" id="1911548"/>
    <lineage>
        <taxon>Bacteria</taxon>
        <taxon>Bacillati</taxon>
        <taxon>Bacillota</taxon>
        <taxon>Bacilli</taxon>
        <taxon>Bacillales</taxon>
        <taxon>Bacillaceae</taxon>
        <taxon>Lysinibacillus</taxon>
    </lineage>
</organism>
<dbReference type="InterPro" id="IPR004307">
    <property type="entry name" value="TspO_MBR"/>
</dbReference>
<protein>
    <submittedName>
        <fullName evidence="7">Tryptophan-rich sensory protein</fullName>
    </submittedName>
</protein>
<accession>A0A917G6M1</accession>
<keyword evidence="8" id="KW-1185">Reference proteome</keyword>
<evidence type="ECO:0000256" key="6">
    <source>
        <dbReference type="SAM" id="Phobius"/>
    </source>
</evidence>
<comment type="subcellular location">
    <subcellularLocation>
        <location evidence="1">Membrane</location>
        <topology evidence="1">Multi-pass membrane protein</topology>
    </subcellularLocation>
</comment>
<dbReference type="FunFam" id="1.20.1260.100:FF:000001">
    <property type="entry name" value="translocator protein 2"/>
    <property type="match status" value="1"/>
</dbReference>
<dbReference type="Gene3D" id="1.20.1260.100">
    <property type="entry name" value="TspO/MBR protein"/>
    <property type="match status" value="1"/>
</dbReference>
<dbReference type="EMBL" id="BMJT01000006">
    <property type="protein sequence ID" value="GGG25598.1"/>
    <property type="molecule type" value="Genomic_DNA"/>
</dbReference>
<dbReference type="GO" id="GO:0033013">
    <property type="term" value="P:tetrapyrrole metabolic process"/>
    <property type="evidence" value="ECO:0007669"/>
    <property type="project" value="UniProtKB-ARBA"/>
</dbReference>
<evidence type="ECO:0000256" key="1">
    <source>
        <dbReference type="ARBA" id="ARBA00004141"/>
    </source>
</evidence>
<reference evidence="7" key="1">
    <citation type="journal article" date="2014" name="Int. J. Syst. Evol. Microbiol.">
        <title>Complete genome sequence of Corynebacterium casei LMG S-19264T (=DSM 44701T), isolated from a smear-ripened cheese.</title>
        <authorList>
            <consortium name="US DOE Joint Genome Institute (JGI-PGF)"/>
            <person name="Walter F."/>
            <person name="Albersmeier A."/>
            <person name="Kalinowski J."/>
            <person name="Ruckert C."/>
        </authorList>
    </citation>
    <scope>NUCLEOTIDE SEQUENCE</scope>
    <source>
        <strain evidence="7">CGMCC 1.15760</strain>
    </source>
</reference>
<comment type="similarity">
    <text evidence="2">Belongs to the TspO/BZRP family.</text>
</comment>
<feature type="transmembrane region" description="Helical" evidence="6">
    <location>
        <begin position="101"/>
        <end position="121"/>
    </location>
</feature>
<reference evidence="7" key="2">
    <citation type="submission" date="2020-09" db="EMBL/GenBank/DDBJ databases">
        <authorList>
            <person name="Sun Q."/>
            <person name="Zhou Y."/>
        </authorList>
    </citation>
    <scope>NUCLEOTIDE SEQUENCE</scope>
    <source>
        <strain evidence="7">CGMCC 1.15760</strain>
    </source>
</reference>
<dbReference type="Pfam" id="PF03073">
    <property type="entry name" value="TspO_MBR"/>
    <property type="match status" value="1"/>
</dbReference>
<dbReference type="CDD" id="cd15904">
    <property type="entry name" value="TSPO_MBR"/>
    <property type="match status" value="1"/>
</dbReference>
<dbReference type="RefSeq" id="WP_229704217.1">
    <property type="nucleotide sequence ID" value="NZ_BMJT01000006.1"/>
</dbReference>
<dbReference type="PANTHER" id="PTHR10057">
    <property type="entry name" value="PERIPHERAL-TYPE BENZODIAZEPINE RECEPTOR"/>
    <property type="match status" value="1"/>
</dbReference>
<keyword evidence="4 6" id="KW-1133">Transmembrane helix</keyword>
<name>A0A917G6M1_9BACI</name>
<evidence type="ECO:0000256" key="3">
    <source>
        <dbReference type="ARBA" id="ARBA00022692"/>
    </source>
</evidence>
<dbReference type="Proteomes" id="UP000616608">
    <property type="component" value="Unassembled WGS sequence"/>
</dbReference>
<comment type="caution">
    <text evidence="7">The sequence shown here is derived from an EMBL/GenBank/DDBJ whole genome shotgun (WGS) entry which is preliminary data.</text>
</comment>
<feature type="transmembrane region" description="Helical" evidence="6">
    <location>
        <begin position="127"/>
        <end position="146"/>
    </location>
</feature>
<dbReference type="AlphaFoldDB" id="A0A917G6M1"/>
<dbReference type="PANTHER" id="PTHR10057:SF0">
    <property type="entry name" value="TRANSLOCATOR PROTEIN"/>
    <property type="match status" value="1"/>
</dbReference>
<gene>
    <name evidence="7" type="ORF">GCM10007425_20280</name>
</gene>
<keyword evidence="5 6" id="KW-0472">Membrane</keyword>
<dbReference type="PIRSF" id="PIRSF005859">
    <property type="entry name" value="PBR"/>
    <property type="match status" value="1"/>
</dbReference>
<proteinExistence type="inferred from homology"/>
<dbReference type="GO" id="GO:0016020">
    <property type="term" value="C:membrane"/>
    <property type="evidence" value="ECO:0007669"/>
    <property type="project" value="UniProtKB-SubCell"/>
</dbReference>
<feature type="transmembrane region" description="Helical" evidence="6">
    <location>
        <begin position="6"/>
        <end position="26"/>
    </location>
</feature>
<evidence type="ECO:0000313" key="8">
    <source>
        <dbReference type="Proteomes" id="UP000616608"/>
    </source>
</evidence>
<dbReference type="InterPro" id="IPR038330">
    <property type="entry name" value="TspO/MBR-related_sf"/>
</dbReference>
<keyword evidence="3 6" id="KW-0812">Transmembrane</keyword>
<evidence type="ECO:0000313" key="7">
    <source>
        <dbReference type="EMBL" id="GGG25598.1"/>
    </source>
</evidence>
<evidence type="ECO:0000256" key="4">
    <source>
        <dbReference type="ARBA" id="ARBA00022989"/>
    </source>
</evidence>